<dbReference type="AlphaFoldDB" id="A0A388LG64"/>
<comment type="caution">
    <text evidence="4">The sequence shown here is derived from an EMBL/GenBank/DDBJ whole genome shotgun (WGS) entry which is preliminary data.</text>
</comment>
<reference evidence="4 5" key="1">
    <citation type="journal article" date="2018" name="Cell">
        <title>The Chara Genome: Secondary Complexity and Implications for Plant Terrestrialization.</title>
        <authorList>
            <person name="Nishiyama T."/>
            <person name="Sakayama H."/>
            <person name="Vries J.D."/>
            <person name="Buschmann H."/>
            <person name="Saint-Marcoux D."/>
            <person name="Ullrich K.K."/>
            <person name="Haas F.B."/>
            <person name="Vanderstraeten L."/>
            <person name="Becker D."/>
            <person name="Lang D."/>
            <person name="Vosolsobe S."/>
            <person name="Rombauts S."/>
            <person name="Wilhelmsson P.K.I."/>
            <person name="Janitza P."/>
            <person name="Kern R."/>
            <person name="Heyl A."/>
            <person name="Rumpler F."/>
            <person name="Villalobos L.I.A.C."/>
            <person name="Clay J.M."/>
            <person name="Skokan R."/>
            <person name="Toyoda A."/>
            <person name="Suzuki Y."/>
            <person name="Kagoshima H."/>
            <person name="Schijlen E."/>
            <person name="Tajeshwar N."/>
            <person name="Catarino B."/>
            <person name="Hetherington A.J."/>
            <person name="Saltykova A."/>
            <person name="Bonnot C."/>
            <person name="Breuninger H."/>
            <person name="Symeonidi A."/>
            <person name="Radhakrishnan G.V."/>
            <person name="Van Nieuwerburgh F."/>
            <person name="Deforce D."/>
            <person name="Chang C."/>
            <person name="Karol K.G."/>
            <person name="Hedrich R."/>
            <person name="Ulvskov P."/>
            <person name="Glockner G."/>
            <person name="Delwiche C.F."/>
            <person name="Petrasek J."/>
            <person name="Van de Peer Y."/>
            <person name="Friml J."/>
            <person name="Beilby M."/>
            <person name="Dolan L."/>
            <person name="Kohara Y."/>
            <person name="Sugano S."/>
            <person name="Fujiyama A."/>
            <person name="Delaux P.-M."/>
            <person name="Quint M."/>
            <person name="TheiBen G."/>
            <person name="Hagemann M."/>
            <person name="Harholt J."/>
            <person name="Dunand C."/>
            <person name="Zachgo S."/>
            <person name="Langdale J."/>
            <person name="Maumus F."/>
            <person name="Straeten D.V.D."/>
            <person name="Gould S.B."/>
            <person name="Rensing S.A."/>
        </authorList>
    </citation>
    <scope>NUCLEOTIDE SEQUENCE [LARGE SCALE GENOMIC DNA]</scope>
    <source>
        <strain evidence="4 5">S276</strain>
    </source>
</reference>
<dbReference type="SMART" id="SM00343">
    <property type="entry name" value="ZnF_C2HC"/>
    <property type="match status" value="1"/>
</dbReference>
<feature type="domain" description="CCHC-type" evidence="3">
    <location>
        <begin position="115"/>
        <end position="129"/>
    </location>
</feature>
<keyword evidence="1" id="KW-0863">Zinc-finger</keyword>
<dbReference type="GO" id="GO:0003676">
    <property type="term" value="F:nucleic acid binding"/>
    <property type="evidence" value="ECO:0007669"/>
    <property type="project" value="InterPro"/>
</dbReference>
<dbReference type="OrthoDB" id="6611717at2759"/>
<protein>
    <recommendedName>
        <fullName evidence="3">CCHC-type domain-containing protein</fullName>
    </recommendedName>
</protein>
<dbReference type="Gene3D" id="4.10.60.10">
    <property type="entry name" value="Zinc finger, CCHC-type"/>
    <property type="match status" value="1"/>
</dbReference>
<dbReference type="PROSITE" id="PS50158">
    <property type="entry name" value="ZF_CCHC"/>
    <property type="match status" value="1"/>
</dbReference>
<name>A0A388LG64_CHABU</name>
<evidence type="ECO:0000259" key="3">
    <source>
        <dbReference type="PROSITE" id="PS50158"/>
    </source>
</evidence>
<keyword evidence="5" id="KW-1185">Reference proteome</keyword>
<dbReference type="Gramene" id="GBG81257">
    <property type="protein sequence ID" value="GBG81257"/>
    <property type="gene ID" value="CBR_g31929"/>
</dbReference>
<keyword evidence="1" id="KW-0862">Zinc</keyword>
<dbReference type="Proteomes" id="UP000265515">
    <property type="component" value="Unassembled WGS sequence"/>
</dbReference>
<proteinExistence type="predicted"/>
<feature type="region of interest" description="Disordered" evidence="2">
    <location>
        <begin position="128"/>
        <end position="156"/>
    </location>
</feature>
<feature type="region of interest" description="Disordered" evidence="2">
    <location>
        <begin position="274"/>
        <end position="346"/>
    </location>
</feature>
<dbReference type="SUPFAM" id="SSF57756">
    <property type="entry name" value="Retrovirus zinc finger-like domains"/>
    <property type="match status" value="1"/>
</dbReference>
<feature type="compositionally biased region" description="Polar residues" evidence="2">
    <location>
        <begin position="135"/>
        <end position="156"/>
    </location>
</feature>
<evidence type="ECO:0000256" key="1">
    <source>
        <dbReference type="PROSITE-ProRule" id="PRU00047"/>
    </source>
</evidence>
<feature type="region of interest" description="Disordered" evidence="2">
    <location>
        <begin position="1"/>
        <end position="82"/>
    </location>
</feature>
<dbReference type="InterPro" id="IPR001878">
    <property type="entry name" value="Znf_CCHC"/>
</dbReference>
<dbReference type="Pfam" id="PF00098">
    <property type="entry name" value="zf-CCHC"/>
    <property type="match status" value="1"/>
</dbReference>
<dbReference type="GO" id="GO:0008270">
    <property type="term" value="F:zinc ion binding"/>
    <property type="evidence" value="ECO:0007669"/>
    <property type="project" value="UniProtKB-KW"/>
</dbReference>
<dbReference type="InterPro" id="IPR036875">
    <property type="entry name" value="Znf_CCHC_sf"/>
</dbReference>
<evidence type="ECO:0000313" key="4">
    <source>
        <dbReference type="EMBL" id="GBG81257.1"/>
    </source>
</evidence>
<accession>A0A388LG64</accession>
<keyword evidence="1" id="KW-0479">Metal-binding</keyword>
<evidence type="ECO:0000313" key="5">
    <source>
        <dbReference type="Proteomes" id="UP000265515"/>
    </source>
</evidence>
<dbReference type="STRING" id="69332.A0A388LG64"/>
<sequence>MNGGGYNGGGRNGNNGGGNNGGGNNDGGNNRGGNGDGGGNWNGGGNNGNGNGDGNWNNGGGRGNWGSGGNNENGNGGGRGGWNSGGWNRWNCNGGSNGGNQWNNGGGGDWKRSVKCYNCNQYGHISRECDAPRQGSFSNGGNRNNTNGASSFNSENEPAIAAAPGISKKLEESLRMVCLYTNRQIEREERHEAEAHEAEERRKRNDQERTAKEEKSRLELDRKKAKEKKEADREWKLEMILAKQKENLREEFKRMFEKKLKNVIVSQRTLIGKDRAESNSDDEEPMEERLEKRKRQPVPTCQVDASGESPVKVGRASSSMPRAVSEERSPRLGVPHRRTKNEGAHLGYPYQDSGLWEGAPSAEDYTTITTFRKVVRKFLGKKLKPTIEEMCKEVGVVYLGRPEVVDELVKICVMYFSTQTPPRTVPAPTPTPRPRNGGIVIREAVQRDDPQDAIGEPPQMRGTPGLTNRRTRELWEELSPYLRLRRVFIQGSELGESGIGEKRGVLMGLRVGSLDDHRRT</sequence>
<gene>
    <name evidence="4" type="ORF">CBR_g31929</name>
</gene>
<organism evidence="4 5">
    <name type="scientific">Chara braunii</name>
    <name type="common">Braun's stonewort</name>
    <dbReference type="NCBI Taxonomy" id="69332"/>
    <lineage>
        <taxon>Eukaryota</taxon>
        <taxon>Viridiplantae</taxon>
        <taxon>Streptophyta</taxon>
        <taxon>Charophyceae</taxon>
        <taxon>Charales</taxon>
        <taxon>Characeae</taxon>
        <taxon>Chara</taxon>
    </lineage>
</organism>
<dbReference type="EMBL" id="BFEA01000369">
    <property type="protein sequence ID" value="GBG81257.1"/>
    <property type="molecule type" value="Genomic_DNA"/>
</dbReference>
<evidence type="ECO:0000256" key="2">
    <source>
        <dbReference type="SAM" id="MobiDB-lite"/>
    </source>
</evidence>
<feature type="region of interest" description="Disordered" evidence="2">
    <location>
        <begin position="189"/>
        <end position="232"/>
    </location>
</feature>